<organism evidence="2">
    <name type="scientific">Naegleria gruberi</name>
    <name type="common">Amoeba</name>
    <dbReference type="NCBI Taxonomy" id="5762"/>
    <lineage>
        <taxon>Eukaryota</taxon>
        <taxon>Discoba</taxon>
        <taxon>Heterolobosea</taxon>
        <taxon>Tetramitia</taxon>
        <taxon>Eutetramitia</taxon>
        <taxon>Vahlkampfiidae</taxon>
        <taxon>Naegleria</taxon>
    </lineage>
</organism>
<gene>
    <name evidence="1" type="ORF">NAEGRDRAFT_75613</name>
</gene>
<dbReference type="VEuPathDB" id="AmoebaDB:NAEGRDRAFT_75613"/>
<accession>D2W2J9</accession>
<dbReference type="RefSeq" id="XP_002669471.1">
    <property type="nucleotide sequence ID" value="XM_002669425.1"/>
</dbReference>
<protein>
    <submittedName>
        <fullName evidence="1">Predicted protein</fullName>
    </submittedName>
</protein>
<reference evidence="1 2" key="1">
    <citation type="journal article" date="2010" name="Cell">
        <title>The genome of Naegleria gruberi illuminates early eukaryotic versatility.</title>
        <authorList>
            <person name="Fritz-Laylin L.K."/>
            <person name="Prochnik S.E."/>
            <person name="Ginger M.L."/>
            <person name="Dacks J.B."/>
            <person name="Carpenter M.L."/>
            <person name="Field M.C."/>
            <person name="Kuo A."/>
            <person name="Paredez A."/>
            <person name="Chapman J."/>
            <person name="Pham J."/>
            <person name="Shu S."/>
            <person name="Neupane R."/>
            <person name="Cipriano M."/>
            <person name="Mancuso J."/>
            <person name="Tu H."/>
            <person name="Salamov A."/>
            <person name="Lindquist E."/>
            <person name="Shapiro H."/>
            <person name="Lucas S."/>
            <person name="Grigoriev I.V."/>
            <person name="Cande W.Z."/>
            <person name="Fulton C."/>
            <person name="Rokhsar D.S."/>
            <person name="Dawson S.C."/>
        </authorList>
    </citation>
    <scope>NUCLEOTIDE SEQUENCE [LARGE SCALE GENOMIC DNA]</scope>
    <source>
        <strain evidence="1 2">NEG-M</strain>
    </source>
</reference>
<evidence type="ECO:0000313" key="1">
    <source>
        <dbReference type="EMBL" id="EFC36727.1"/>
    </source>
</evidence>
<dbReference type="GeneID" id="8860996"/>
<dbReference type="KEGG" id="ngr:NAEGRDRAFT_75613"/>
<dbReference type="EMBL" id="GG738926">
    <property type="protein sequence ID" value="EFC36727.1"/>
    <property type="molecule type" value="Genomic_DNA"/>
</dbReference>
<evidence type="ECO:0000313" key="2">
    <source>
        <dbReference type="Proteomes" id="UP000006671"/>
    </source>
</evidence>
<dbReference type="AlphaFoldDB" id="D2W2J9"/>
<keyword evidence="2" id="KW-1185">Reference proteome</keyword>
<name>D2W2J9_NAEGR</name>
<dbReference type="Proteomes" id="UP000006671">
    <property type="component" value="Unassembled WGS sequence"/>
</dbReference>
<sequence>MSKVAFTIVLADQKAGYANENVAGNLFSEHGFTSAGYYDTLLISQNNIQQLMMNAITRKMEQVFIYFYGPSNGLTLPLLNNPPLDVQFFEQLFTQFPKIKFTIILDTHDGSKEILEYFTQNKANIPALFTILGTNTHVKKPGFLQTFAEELNKLKTPHEKRKEAFNIFRQVTKGEVVSNHDGHFLADK</sequence>
<proteinExistence type="predicted"/>
<dbReference type="InParanoid" id="D2W2J9"/>